<comment type="caution">
    <text evidence="1">The sequence shown here is derived from an EMBL/GenBank/DDBJ whole genome shotgun (WGS) entry which is preliminary data.</text>
</comment>
<keyword evidence="2" id="KW-1185">Reference proteome</keyword>
<accession>A0A9P6YUY3</accession>
<evidence type="ECO:0000313" key="2">
    <source>
        <dbReference type="Proteomes" id="UP000740926"/>
    </source>
</evidence>
<reference evidence="1 2" key="1">
    <citation type="journal article" date="2020" name="Microb. Genom.">
        <title>Genetic diversity of clinical and environmental Mucorales isolates obtained from an investigation of mucormycosis cases among solid organ transplant recipients.</title>
        <authorList>
            <person name="Nguyen M.H."/>
            <person name="Kaul D."/>
            <person name="Muto C."/>
            <person name="Cheng S.J."/>
            <person name="Richter R.A."/>
            <person name="Bruno V.M."/>
            <person name="Liu G."/>
            <person name="Beyhan S."/>
            <person name="Sundermann A.J."/>
            <person name="Mounaud S."/>
            <person name="Pasculle A.W."/>
            <person name="Nierman W.C."/>
            <person name="Driscoll E."/>
            <person name="Cumbie R."/>
            <person name="Clancy C.J."/>
            <person name="Dupont C.L."/>
        </authorList>
    </citation>
    <scope>NUCLEOTIDE SEQUENCE [LARGE SCALE GENOMIC DNA]</scope>
    <source>
        <strain evidence="1 2">GL24</strain>
    </source>
</reference>
<name>A0A9P6YUY3_9FUNG</name>
<gene>
    <name evidence="1" type="ORF">G6F50_011039</name>
</gene>
<organism evidence="1 2">
    <name type="scientific">Rhizopus delemar</name>
    <dbReference type="NCBI Taxonomy" id="936053"/>
    <lineage>
        <taxon>Eukaryota</taxon>
        <taxon>Fungi</taxon>
        <taxon>Fungi incertae sedis</taxon>
        <taxon>Mucoromycota</taxon>
        <taxon>Mucoromycotina</taxon>
        <taxon>Mucoromycetes</taxon>
        <taxon>Mucorales</taxon>
        <taxon>Mucorineae</taxon>
        <taxon>Rhizopodaceae</taxon>
        <taxon>Rhizopus</taxon>
    </lineage>
</organism>
<dbReference type="EMBL" id="JAANIU010002642">
    <property type="protein sequence ID" value="KAG1564425.1"/>
    <property type="molecule type" value="Genomic_DNA"/>
</dbReference>
<dbReference type="AlphaFoldDB" id="A0A9P6YUY3"/>
<proteinExistence type="predicted"/>
<evidence type="ECO:0000313" key="1">
    <source>
        <dbReference type="EMBL" id="KAG1564425.1"/>
    </source>
</evidence>
<dbReference type="Proteomes" id="UP000740926">
    <property type="component" value="Unassembled WGS sequence"/>
</dbReference>
<sequence>MQMPFRSTMNSFVLPAWKLLNHLKTKVFIWRATSSHTPNEGDGLAPTNSLGESVSIIDPRLPHYPVSKPITVVTQGRTYDEAVLHACNVSNASDQEKCKTLYVVDSLSLRPFSHVDANGCEENGLASQRLVNKMSGEYQAIKSILPLKRSFESMNASICINCSPEIVPALTNIISSSPYSKLLMQRQYTELTPDVCAIINKDWDFFPQIKFATVQIFARAILYNTTNGQAIMLNTVEAYGRTKSIDPHREPFGKLKGFTKPTSLPPPGKIPYPDIWPISLHTSEGSKLVIGTLVSNILVTSNMRLDAVSKPSIGAVTLNFKLDKKDALATKIFLDHDNLQVALSMATDPAITRTSDTNIVYQLRQIRSKFDADNAYSLCRASGPFTKSHVCQPFTIFTLADYDRGTSPLSSLFRHMATLVLRFGVRATLAKATVESCLVQGNFDTQNAFTAIIALYGESNEIPILGNSELSKRLEIVANSLAPSLVATNDYVAKEIALAFQFYN</sequence>
<protein>
    <submittedName>
        <fullName evidence="1">Uncharacterized protein</fullName>
    </submittedName>
</protein>